<proteinExistence type="predicted"/>
<name>A0A0E9VTE4_ANGAN</name>
<evidence type="ECO:0000313" key="1">
    <source>
        <dbReference type="EMBL" id="JAH80605.1"/>
    </source>
</evidence>
<protein>
    <submittedName>
        <fullName evidence="1">Uncharacterized protein</fullName>
    </submittedName>
</protein>
<organism evidence="1">
    <name type="scientific">Anguilla anguilla</name>
    <name type="common">European freshwater eel</name>
    <name type="synonym">Muraena anguilla</name>
    <dbReference type="NCBI Taxonomy" id="7936"/>
    <lineage>
        <taxon>Eukaryota</taxon>
        <taxon>Metazoa</taxon>
        <taxon>Chordata</taxon>
        <taxon>Craniata</taxon>
        <taxon>Vertebrata</taxon>
        <taxon>Euteleostomi</taxon>
        <taxon>Actinopterygii</taxon>
        <taxon>Neopterygii</taxon>
        <taxon>Teleostei</taxon>
        <taxon>Anguilliformes</taxon>
        <taxon>Anguillidae</taxon>
        <taxon>Anguilla</taxon>
    </lineage>
</organism>
<dbReference type="AlphaFoldDB" id="A0A0E9VTE4"/>
<reference evidence="1" key="2">
    <citation type="journal article" date="2015" name="Fish Shellfish Immunol.">
        <title>Early steps in the European eel (Anguilla anguilla)-Vibrio vulnificus interaction in the gills: Role of the RtxA13 toxin.</title>
        <authorList>
            <person name="Callol A."/>
            <person name="Pajuelo D."/>
            <person name="Ebbesson L."/>
            <person name="Teles M."/>
            <person name="MacKenzie S."/>
            <person name="Amaro C."/>
        </authorList>
    </citation>
    <scope>NUCLEOTIDE SEQUENCE</scope>
</reference>
<sequence>MGGCSCWVNRRTPGKKD</sequence>
<accession>A0A0E9VTE4</accession>
<reference evidence="1" key="1">
    <citation type="submission" date="2014-11" db="EMBL/GenBank/DDBJ databases">
        <authorList>
            <person name="Amaro Gonzalez C."/>
        </authorList>
    </citation>
    <scope>NUCLEOTIDE SEQUENCE</scope>
</reference>
<dbReference type="EMBL" id="GBXM01027972">
    <property type="protein sequence ID" value="JAH80605.1"/>
    <property type="molecule type" value="Transcribed_RNA"/>
</dbReference>